<evidence type="ECO:0000313" key="2">
    <source>
        <dbReference type="EMBL" id="KAJ8605876.1"/>
    </source>
</evidence>
<dbReference type="Pfam" id="PF00400">
    <property type="entry name" value="WD40"/>
    <property type="match status" value="1"/>
</dbReference>
<reference evidence="2" key="1">
    <citation type="submission" date="2023-01" db="EMBL/GenBank/DDBJ databases">
        <title>Metagenome sequencing of chrysophaentin producing Chrysophaeum taylorii.</title>
        <authorList>
            <person name="Davison J."/>
            <person name="Bewley C."/>
        </authorList>
    </citation>
    <scope>NUCLEOTIDE SEQUENCE</scope>
    <source>
        <strain evidence="2">NIES-1699</strain>
    </source>
</reference>
<dbReference type="SMART" id="SM00320">
    <property type="entry name" value="WD40"/>
    <property type="match status" value="1"/>
</dbReference>
<proteinExistence type="predicted"/>
<keyword evidence="3" id="KW-1185">Reference proteome</keyword>
<comment type="caution">
    <text evidence="2">The sequence shown here is derived from an EMBL/GenBank/DDBJ whole genome shotgun (WGS) entry which is preliminary data.</text>
</comment>
<dbReference type="InterPro" id="IPR015943">
    <property type="entry name" value="WD40/YVTN_repeat-like_dom_sf"/>
</dbReference>
<dbReference type="PANTHER" id="PTHR19879">
    <property type="entry name" value="TRANSCRIPTION INITIATION FACTOR TFIID"/>
    <property type="match status" value="1"/>
</dbReference>
<dbReference type="InterPro" id="IPR001680">
    <property type="entry name" value="WD40_rpt"/>
</dbReference>
<dbReference type="PROSITE" id="PS50082">
    <property type="entry name" value="WD_REPEATS_2"/>
    <property type="match status" value="1"/>
</dbReference>
<dbReference type="InterPro" id="IPR036322">
    <property type="entry name" value="WD40_repeat_dom_sf"/>
</dbReference>
<keyword evidence="1" id="KW-0853">WD repeat</keyword>
<accession>A0AAD7UGW9</accession>
<dbReference type="Proteomes" id="UP001230188">
    <property type="component" value="Unassembled WGS sequence"/>
</dbReference>
<protein>
    <submittedName>
        <fullName evidence="2">Uncharacterized protein</fullName>
    </submittedName>
</protein>
<name>A0AAD7UGW9_9STRA</name>
<sequence length="135" mass="14533">MGLYTRSPSWNNTAKLWEVRSRRLVNTFEGHSGWVNSVAFSPTGELLATGSWNNTAKLLWGLVDATPDNSRAFVDGSSSDEAPPLPPPSPVVVGVAFADAEAALAAALKKELECEDAEIEPDEDFVTVFEIASPR</sequence>
<dbReference type="SUPFAM" id="SSF50978">
    <property type="entry name" value="WD40 repeat-like"/>
    <property type="match status" value="1"/>
</dbReference>
<gene>
    <name evidence="2" type="ORF">CTAYLR_000573</name>
</gene>
<organism evidence="2 3">
    <name type="scientific">Chrysophaeum taylorii</name>
    <dbReference type="NCBI Taxonomy" id="2483200"/>
    <lineage>
        <taxon>Eukaryota</taxon>
        <taxon>Sar</taxon>
        <taxon>Stramenopiles</taxon>
        <taxon>Ochrophyta</taxon>
        <taxon>Pelagophyceae</taxon>
        <taxon>Pelagomonadales</taxon>
        <taxon>Pelagomonadaceae</taxon>
        <taxon>Chrysophaeum</taxon>
    </lineage>
</organism>
<dbReference type="PANTHER" id="PTHR19879:SF9">
    <property type="entry name" value="TRANSCRIPTION INITIATION FACTOR TFIID SUBUNIT 5"/>
    <property type="match status" value="1"/>
</dbReference>
<dbReference type="EMBL" id="JAQMWT010000309">
    <property type="protein sequence ID" value="KAJ8605876.1"/>
    <property type="molecule type" value="Genomic_DNA"/>
</dbReference>
<dbReference type="PROSITE" id="PS50294">
    <property type="entry name" value="WD_REPEATS_REGION"/>
    <property type="match status" value="1"/>
</dbReference>
<evidence type="ECO:0000313" key="3">
    <source>
        <dbReference type="Proteomes" id="UP001230188"/>
    </source>
</evidence>
<feature type="repeat" description="WD" evidence="1">
    <location>
        <begin position="28"/>
        <end position="58"/>
    </location>
</feature>
<dbReference type="Gene3D" id="2.130.10.10">
    <property type="entry name" value="YVTN repeat-like/Quinoprotein amine dehydrogenase"/>
    <property type="match status" value="1"/>
</dbReference>
<evidence type="ECO:0000256" key="1">
    <source>
        <dbReference type="PROSITE-ProRule" id="PRU00221"/>
    </source>
</evidence>
<dbReference type="AlphaFoldDB" id="A0AAD7UGW9"/>